<evidence type="ECO:0000256" key="10">
    <source>
        <dbReference type="ARBA" id="ARBA00023136"/>
    </source>
</evidence>
<keyword evidence="2" id="KW-0813">Transport</keyword>
<dbReference type="InterPro" id="IPR036640">
    <property type="entry name" value="ABC1_TM_sf"/>
</dbReference>
<proteinExistence type="predicted"/>
<dbReference type="GO" id="GO:0034040">
    <property type="term" value="F:ATPase-coupled lipid transmembrane transporter activity"/>
    <property type="evidence" value="ECO:0007669"/>
    <property type="project" value="InterPro"/>
</dbReference>
<dbReference type="InterPro" id="IPR039421">
    <property type="entry name" value="Type_1_exporter"/>
</dbReference>
<dbReference type="InterPro" id="IPR003593">
    <property type="entry name" value="AAA+_ATPase"/>
</dbReference>
<dbReference type="PANTHER" id="PTHR43394">
    <property type="entry name" value="ATP-DEPENDENT PERMEASE MDL1, MITOCHONDRIAL"/>
    <property type="match status" value="1"/>
</dbReference>
<dbReference type="Gene3D" id="1.20.1560.10">
    <property type="entry name" value="ABC transporter type 1, transmembrane domain"/>
    <property type="match status" value="1"/>
</dbReference>
<evidence type="ECO:0000256" key="7">
    <source>
        <dbReference type="ARBA" id="ARBA00022967"/>
    </source>
</evidence>
<evidence type="ECO:0000259" key="13">
    <source>
        <dbReference type="PROSITE" id="PS50929"/>
    </source>
</evidence>
<evidence type="ECO:0000256" key="3">
    <source>
        <dbReference type="ARBA" id="ARBA00022475"/>
    </source>
</evidence>
<dbReference type="RefSeq" id="WP_147627207.1">
    <property type="nucleotide sequence ID" value="NZ_CP042807.1"/>
</dbReference>
<gene>
    <name evidence="14" type="primary">msbA</name>
    <name evidence="14" type="ORF">CS053_09040</name>
</gene>
<dbReference type="InterPro" id="IPR017871">
    <property type="entry name" value="ABC_transporter-like_CS"/>
</dbReference>
<keyword evidence="4 11" id="KW-0812">Transmembrane</keyword>
<dbReference type="GO" id="GO:0005886">
    <property type="term" value="C:plasma membrane"/>
    <property type="evidence" value="ECO:0007669"/>
    <property type="project" value="UniProtKB-SubCell"/>
</dbReference>
<keyword evidence="6 14" id="KW-0067">ATP-binding</keyword>
<keyword evidence="3" id="KW-1003">Cell membrane</keyword>
<dbReference type="Pfam" id="PF00005">
    <property type="entry name" value="ABC_tran"/>
    <property type="match status" value="1"/>
</dbReference>
<dbReference type="GO" id="GO:0090374">
    <property type="term" value="P:oligopeptide export from mitochondrion"/>
    <property type="evidence" value="ECO:0007669"/>
    <property type="project" value="TreeGrafter"/>
</dbReference>
<dbReference type="KEGG" id="rgl:CS053_09040"/>
<keyword evidence="8 11" id="KW-1133">Transmembrane helix</keyword>
<evidence type="ECO:0000256" key="4">
    <source>
        <dbReference type="ARBA" id="ARBA00022692"/>
    </source>
</evidence>
<dbReference type="CDD" id="cd18552">
    <property type="entry name" value="ABC_6TM_MsbA_like"/>
    <property type="match status" value="1"/>
</dbReference>
<keyword evidence="10 11" id="KW-0472">Membrane</keyword>
<dbReference type="PANTHER" id="PTHR43394:SF1">
    <property type="entry name" value="ATP-BINDING CASSETTE SUB-FAMILY B MEMBER 10, MITOCHONDRIAL"/>
    <property type="match status" value="1"/>
</dbReference>
<dbReference type="SUPFAM" id="SSF90123">
    <property type="entry name" value="ABC transporter transmembrane region"/>
    <property type="match status" value="1"/>
</dbReference>
<evidence type="ECO:0000256" key="2">
    <source>
        <dbReference type="ARBA" id="ARBA00022448"/>
    </source>
</evidence>
<evidence type="ECO:0000256" key="6">
    <source>
        <dbReference type="ARBA" id="ARBA00022840"/>
    </source>
</evidence>
<dbReference type="PROSITE" id="PS00211">
    <property type="entry name" value="ABC_TRANSPORTER_1"/>
    <property type="match status" value="1"/>
</dbReference>
<evidence type="ECO:0000259" key="12">
    <source>
        <dbReference type="PROSITE" id="PS50893"/>
    </source>
</evidence>
<dbReference type="FunFam" id="3.40.50.300:FF:000140">
    <property type="entry name" value="Lipid A export ATP-binding/permease protein MsbA"/>
    <property type="match status" value="1"/>
</dbReference>
<organism evidence="14 15">
    <name type="scientific">Rhodanobacter glycinis</name>
    <dbReference type="NCBI Taxonomy" id="582702"/>
    <lineage>
        <taxon>Bacteria</taxon>
        <taxon>Pseudomonadati</taxon>
        <taxon>Pseudomonadota</taxon>
        <taxon>Gammaproteobacteria</taxon>
        <taxon>Lysobacterales</taxon>
        <taxon>Rhodanobacteraceae</taxon>
        <taxon>Rhodanobacter</taxon>
    </lineage>
</organism>
<dbReference type="PROSITE" id="PS50893">
    <property type="entry name" value="ABC_TRANSPORTER_2"/>
    <property type="match status" value="1"/>
</dbReference>
<dbReference type="GO" id="GO:0016887">
    <property type="term" value="F:ATP hydrolysis activity"/>
    <property type="evidence" value="ECO:0007669"/>
    <property type="project" value="InterPro"/>
</dbReference>
<feature type="domain" description="ABC transporter" evidence="12">
    <location>
        <begin position="346"/>
        <end position="582"/>
    </location>
</feature>
<evidence type="ECO:0000256" key="5">
    <source>
        <dbReference type="ARBA" id="ARBA00022741"/>
    </source>
</evidence>
<keyword evidence="7" id="KW-1278">Translocase</keyword>
<evidence type="ECO:0000256" key="1">
    <source>
        <dbReference type="ARBA" id="ARBA00004651"/>
    </source>
</evidence>
<reference evidence="14 15" key="1">
    <citation type="submission" date="2019-08" db="EMBL/GenBank/DDBJ databases">
        <title>Complete genome sequence of Rhodanobacter glycinis strain T01E-68 isolated from tomato root.</title>
        <authorList>
            <person name="Weon H.-Y."/>
            <person name="Lee S.A."/>
        </authorList>
    </citation>
    <scope>NUCLEOTIDE SEQUENCE [LARGE SCALE GENOMIC DNA]</scope>
    <source>
        <strain evidence="14 15">T01E-68</strain>
    </source>
</reference>
<dbReference type="InterPro" id="IPR027417">
    <property type="entry name" value="P-loop_NTPase"/>
</dbReference>
<dbReference type="InterPro" id="IPR003439">
    <property type="entry name" value="ABC_transporter-like_ATP-bd"/>
</dbReference>
<dbReference type="AlphaFoldDB" id="A0A5B9DX70"/>
<feature type="transmembrane region" description="Helical" evidence="11">
    <location>
        <begin position="248"/>
        <end position="273"/>
    </location>
</feature>
<evidence type="ECO:0000313" key="15">
    <source>
        <dbReference type="Proteomes" id="UP000321807"/>
    </source>
</evidence>
<feature type="transmembrane region" description="Helical" evidence="11">
    <location>
        <begin position="64"/>
        <end position="84"/>
    </location>
</feature>
<evidence type="ECO:0000256" key="11">
    <source>
        <dbReference type="SAM" id="Phobius"/>
    </source>
</evidence>
<dbReference type="SUPFAM" id="SSF52540">
    <property type="entry name" value="P-loop containing nucleoside triphosphate hydrolases"/>
    <property type="match status" value="1"/>
</dbReference>
<evidence type="ECO:0000256" key="8">
    <source>
        <dbReference type="ARBA" id="ARBA00022989"/>
    </source>
</evidence>
<evidence type="ECO:0000313" key="14">
    <source>
        <dbReference type="EMBL" id="QEE24632.1"/>
    </source>
</evidence>
<keyword evidence="5" id="KW-0547">Nucleotide-binding</keyword>
<name>A0A5B9DX70_9GAMM</name>
<protein>
    <submittedName>
        <fullName evidence="14">Lipid A export permease/ATP-binding protein MsbA</fullName>
    </submittedName>
</protein>
<sequence length="594" mass="64871">MSGSKPAIWDVETWRIYKRLLGYTKRYWAVAVAALIGMAMESGSLTAFTGLLKPMIDQLFAKKDPYLIFWMPIWIIGIFTLRGIGTFASSYGVTYIGRNVVQAIRKDVFASYLRLPSAFFDAESTGQQISRITYTTDQVASASTDAVKTFVTESIMVLGMLYVMLSNSAYLTLALLVMVPAVALIATVVSRRYRQISRRIQNMMGSVTGAVDESVSAYREVRIYGGQKQADAHFEDVTHRTLRLNMKVAATSASSSSLIQTVAALAMAALVWLGTRPSIIDSITPGTFITVLMAMAGMLPSLKRLTNVQANIQRGMSAAEDLFEIMDMPPEVDQGVRVAERSSGDLRFEGVRLTYPRSESEVLRGIDLHCAHGTVTALVGRSGSGKSSLASLLPRFNELTAGRIVLDGEDYTSYTLASLRRQIAWVGQSVVLFDGTVAENIAYGELSGASEDAIVAAAEAANAMEFIRNMPDGIHSHVGEDGNMLSGGQRQRIAIARAILKNAPILVLDEATSALDTESERLIQQALQKLMQNRTTLVIAHRLSTIEHADQIAVMDQGCIVERGTHAELMDMDGYYAMLHRMQFNEPLQSGAGD</sequence>
<dbReference type="Gene3D" id="3.40.50.300">
    <property type="entry name" value="P-loop containing nucleotide triphosphate hydrolases"/>
    <property type="match status" value="1"/>
</dbReference>
<dbReference type="PROSITE" id="PS50929">
    <property type="entry name" value="ABC_TM1F"/>
    <property type="match status" value="1"/>
</dbReference>
<keyword evidence="9" id="KW-0445">Lipid transport</keyword>
<dbReference type="GO" id="GO:0005524">
    <property type="term" value="F:ATP binding"/>
    <property type="evidence" value="ECO:0007669"/>
    <property type="project" value="UniProtKB-KW"/>
</dbReference>
<dbReference type="InterPro" id="IPR011527">
    <property type="entry name" value="ABC1_TM_dom"/>
</dbReference>
<dbReference type="Proteomes" id="UP000321807">
    <property type="component" value="Chromosome"/>
</dbReference>
<feature type="domain" description="ABC transmembrane type-1" evidence="13">
    <location>
        <begin position="32"/>
        <end position="314"/>
    </location>
</feature>
<dbReference type="GO" id="GO:0015421">
    <property type="term" value="F:ABC-type oligopeptide transporter activity"/>
    <property type="evidence" value="ECO:0007669"/>
    <property type="project" value="TreeGrafter"/>
</dbReference>
<dbReference type="NCBIfam" id="TIGR02203">
    <property type="entry name" value="MsbA_lipidA"/>
    <property type="match status" value="1"/>
</dbReference>
<feature type="transmembrane region" description="Helical" evidence="11">
    <location>
        <begin position="27"/>
        <end position="52"/>
    </location>
</feature>
<dbReference type="Pfam" id="PF00664">
    <property type="entry name" value="ABC_membrane"/>
    <property type="match status" value="1"/>
</dbReference>
<dbReference type="SMART" id="SM00382">
    <property type="entry name" value="AAA"/>
    <property type="match status" value="1"/>
</dbReference>
<comment type="subcellular location">
    <subcellularLocation>
        <location evidence="1">Cell membrane</location>
        <topology evidence="1">Multi-pass membrane protein</topology>
    </subcellularLocation>
</comment>
<dbReference type="InterPro" id="IPR011917">
    <property type="entry name" value="ABC_transpr_lipidA"/>
</dbReference>
<accession>A0A5B9DX70</accession>
<dbReference type="EMBL" id="CP042807">
    <property type="protein sequence ID" value="QEE24632.1"/>
    <property type="molecule type" value="Genomic_DNA"/>
</dbReference>
<evidence type="ECO:0000256" key="9">
    <source>
        <dbReference type="ARBA" id="ARBA00023055"/>
    </source>
</evidence>
<feature type="transmembrane region" description="Helical" evidence="11">
    <location>
        <begin position="169"/>
        <end position="189"/>
    </location>
</feature>